<organism evidence="2 3">
    <name type="scientific">Mesorhizobium australicum</name>
    <dbReference type="NCBI Taxonomy" id="536018"/>
    <lineage>
        <taxon>Bacteria</taxon>
        <taxon>Pseudomonadati</taxon>
        <taxon>Pseudomonadota</taxon>
        <taxon>Alphaproteobacteria</taxon>
        <taxon>Hyphomicrobiales</taxon>
        <taxon>Phyllobacteriaceae</taxon>
        <taxon>Mesorhizobium</taxon>
    </lineage>
</organism>
<dbReference type="RefSeq" id="WP_348529044.1">
    <property type="nucleotide sequence ID" value="NZ_FXBL01000004.1"/>
</dbReference>
<keyword evidence="1" id="KW-0472">Membrane</keyword>
<reference evidence="2 3" key="1">
    <citation type="submission" date="2017-04" db="EMBL/GenBank/DDBJ databases">
        <authorList>
            <person name="Afonso C.L."/>
            <person name="Miller P.J."/>
            <person name="Scott M.A."/>
            <person name="Spackman E."/>
            <person name="Goraichik I."/>
            <person name="Dimitrov K.M."/>
            <person name="Suarez D.L."/>
            <person name="Swayne D.E."/>
        </authorList>
    </citation>
    <scope>NUCLEOTIDE SEQUENCE [LARGE SCALE GENOMIC DNA]</scope>
    <source>
        <strain evidence="2 3">B5P</strain>
    </source>
</reference>
<gene>
    <name evidence="2" type="ORF">SAMN02982922_3972</name>
</gene>
<evidence type="ECO:0000313" key="2">
    <source>
        <dbReference type="EMBL" id="SMH49677.1"/>
    </source>
</evidence>
<keyword evidence="1" id="KW-0812">Transmembrane</keyword>
<proteinExistence type="predicted"/>
<accession>A0A1X7PER5</accession>
<name>A0A1X7PER5_9HYPH</name>
<dbReference type="Proteomes" id="UP000193083">
    <property type="component" value="Unassembled WGS sequence"/>
</dbReference>
<sequence length="243" mass="26695">MVTDTAADPISRPLLDSRFAWRVFYVFAALALLSVAISVAGRYAGRSISMAGHTDDTSVAEVVIGNNVIAAPRNMIRFETARRNGVASRLDLYMRWPQLDGYSDAARDDFNHAGGEPNILFASLSPRMMSRDMSGRYEPIYAQLTEPTGETLPGGLRVRNFSVKSGYLNEVLVLAERSGEPPYVARCLDDTSASGSLAPCERDIHIGDDLSLTYRFPRQLLSDWKALDQAMLTRVSGLLKTGN</sequence>
<evidence type="ECO:0008006" key="4">
    <source>
        <dbReference type="Google" id="ProtNLM"/>
    </source>
</evidence>
<protein>
    <recommendedName>
        <fullName evidence="4">Transmembrane anchored protein</fullName>
    </recommendedName>
</protein>
<evidence type="ECO:0000256" key="1">
    <source>
        <dbReference type="SAM" id="Phobius"/>
    </source>
</evidence>
<feature type="transmembrane region" description="Helical" evidence="1">
    <location>
        <begin position="19"/>
        <end position="40"/>
    </location>
</feature>
<keyword evidence="1" id="KW-1133">Transmembrane helix</keyword>
<keyword evidence="3" id="KW-1185">Reference proteome</keyword>
<dbReference type="AlphaFoldDB" id="A0A1X7PER5"/>
<evidence type="ECO:0000313" key="3">
    <source>
        <dbReference type="Proteomes" id="UP000193083"/>
    </source>
</evidence>
<dbReference type="EMBL" id="FXBL01000004">
    <property type="protein sequence ID" value="SMH49677.1"/>
    <property type="molecule type" value="Genomic_DNA"/>
</dbReference>